<dbReference type="EC" id="3.1.21.-" evidence="5"/>
<keyword evidence="2" id="KW-0680">Restriction system</keyword>
<evidence type="ECO:0000313" key="6">
    <source>
        <dbReference type="Proteomes" id="UP001595783"/>
    </source>
</evidence>
<dbReference type="Gene3D" id="3.90.220.20">
    <property type="entry name" value="DNA methylase specificity domains"/>
    <property type="match status" value="1"/>
</dbReference>
<dbReference type="EMBL" id="JBHRZO010000016">
    <property type="protein sequence ID" value="MFC3847616.1"/>
    <property type="molecule type" value="Genomic_DNA"/>
</dbReference>
<dbReference type="Proteomes" id="UP001595783">
    <property type="component" value="Unassembled WGS sequence"/>
</dbReference>
<accession>A0ABV7ZHL8</accession>
<reference evidence="6" key="1">
    <citation type="journal article" date="2019" name="Int. J. Syst. Evol. Microbiol.">
        <title>The Global Catalogue of Microorganisms (GCM) 10K type strain sequencing project: providing services to taxonomists for standard genome sequencing and annotation.</title>
        <authorList>
            <consortium name="The Broad Institute Genomics Platform"/>
            <consortium name="The Broad Institute Genome Sequencing Center for Infectious Disease"/>
            <person name="Wu L."/>
            <person name="Ma J."/>
        </authorList>
    </citation>
    <scope>NUCLEOTIDE SEQUENCE [LARGE SCALE GENOMIC DNA]</scope>
    <source>
        <strain evidence="6">CCUG 53816</strain>
    </source>
</reference>
<proteinExistence type="inferred from homology"/>
<keyword evidence="5" id="KW-0255">Endonuclease</keyword>
<sequence>MPLGGGGGVSLENFKWQAFSFSEVFVYERGRRYKKEDHTKGEIAYISSSAMNNGVDGYVAPPPYMKIYANKITLANNGSVGSCFYHPYPFVACDDCMVVWLKEKELNRHLALFCTTILRHGVQHQYGFGRKINKERLLEEKFSLPVHAHNQIAYDLMEHFIRALEKHQIEKVKALWEEKLGAYASVVSKAR</sequence>
<keyword evidence="6" id="KW-1185">Reference proteome</keyword>
<keyword evidence="3" id="KW-0238">DNA-binding</keyword>
<organism evidence="5 6">
    <name type="scientific">Helicobacter baculiformis</name>
    <dbReference type="NCBI Taxonomy" id="427351"/>
    <lineage>
        <taxon>Bacteria</taxon>
        <taxon>Pseudomonadati</taxon>
        <taxon>Campylobacterota</taxon>
        <taxon>Epsilonproteobacteria</taxon>
        <taxon>Campylobacterales</taxon>
        <taxon>Helicobacteraceae</taxon>
        <taxon>Helicobacter</taxon>
    </lineage>
</organism>
<evidence type="ECO:0000256" key="1">
    <source>
        <dbReference type="ARBA" id="ARBA00010923"/>
    </source>
</evidence>
<evidence type="ECO:0000313" key="5">
    <source>
        <dbReference type="EMBL" id="MFC3847616.1"/>
    </source>
</evidence>
<dbReference type="GO" id="GO:0004519">
    <property type="term" value="F:endonuclease activity"/>
    <property type="evidence" value="ECO:0007669"/>
    <property type="project" value="UniProtKB-KW"/>
</dbReference>
<dbReference type="InterPro" id="IPR044946">
    <property type="entry name" value="Restrct_endonuc_typeI_TRD_sf"/>
</dbReference>
<dbReference type="Pfam" id="PF01420">
    <property type="entry name" value="Methylase_S"/>
    <property type="match status" value="1"/>
</dbReference>
<dbReference type="GO" id="GO:0016787">
    <property type="term" value="F:hydrolase activity"/>
    <property type="evidence" value="ECO:0007669"/>
    <property type="project" value="UniProtKB-KW"/>
</dbReference>
<dbReference type="RefSeq" id="WP_382262496.1">
    <property type="nucleotide sequence ID" value="NZ_JBHRZO010000016.1"/>
</dbReference>
<comment type="caution">
    <text evidence="5">The sequence shown here is derived from an EMBL/GenBank/DDBJ whole genome shotgun (WGS) entry which is preliminary data.</text>
</comment>
<gene>
    <name evidence="5" type="ORF">ACFOPX_03585</name>
</gene>
<name>A0ABV7ZHL8_9HELI</name>
<evidence type="ECO:0000256" key="2">
    <source>
        <dbReference type="ARBA" id="ARBA00022747"/>
    </source>
</evidence>
<evidence type="ECO:0000259" key="4">
    <source>
        <dbReference type="Pfam" id="PF01420"/>
    </source>
</evidence>
<dbReference type="InterPro" id="IPR000055">
    <property type="entry name" value="Restrct_endonuc_typeI_TRD"/>
</dbReference>
<feature type="domain" description="Type I restriction modification DNA specificity" evidence="4">
    <location>
        <begin position="15"/>
        <end position="173"/>
    </location>
</feature>
<comment type="similarity">
    <text evidence="1">Belongs to the type-I restriction system S methylase family.</text>
</comment>
<dbReference type="SUPFAM" id="SSF116734">
    <property type="entry name" value="DNA methylase specificity domain"/>
    <property type="match status" value="1"/>
</dbReference>
<keyword evidence="5" id="KW-0378">Hydrolase</keyword>
<keyword evidence="5" id="KW-0540">Nuclease</keyword>
<evidence type="ECO:0000256" key="3">
    <source>
        <dbReference type="ARBA" id="ARBA00023125"/>
    </source>
</evidence>
<protein>
    <submittedName>
        <fullName evidence="5">Restriction endonuclease subunit S</fullName>
        <ecNumber evidence="5">3.1.21.-</ecNumber>
    </submittedName>
</protein>